<evidence type="ECO:0000256" key="1">
    <source>
        <dbReference type="SAM" id="Coils"/>
    </source>
</evidence>
<proteinExistence type="predicted"/>
<keyword evidence="2" id="KW-0472">Membrane</keyword>
<dbReference type="Gene3D" id="3.40.50.300">
    <property type="entry name" value="P-loop containing nucleotide triphosphate hydrolases"/>
    <property type="match status" value="1"/>
</dbReference>
<dbReference type="KEGG" id="afg:AFULGI_00010340"/>
<keyword evidence="1" id="KW-0175">Coiled coil</keyword>
<sequence>MLMATASAYDFDYSCFKTFSDYYFGGEYFYFTCTITPESSSDSKLADDQEYSAVTQLDSSALAVVVEYRDGKKVLYPTPHDKYTSYENGTFLTFFVPESDDGVEKITITVSGYVPVIASRLENLTVLKVEAERELINLQITVVNKQKFYSDFRSFENAECADQKKLKEAKLLYNDGKYRDAEDLMRDVEEAIEKCYVSSRIKSYQSEIEELKTSLSEINKDLVLIQFRLESEKDKIKNYEEVMSRYEELYSKRSSIDGEIDEVERLVNEGKFSAAEDKISEIKDSLLSLKVEVEELKNSIEEKSMIELDWTVIAVVGGAAALAVIAVAAVMNSRRKDKW</sequence>
<dbReference type="HOGENOM" id="CLU_817852_0_0_2"/>
<dbReference type="InterPro" id="IPR027417">
    <property type="entry name" value="P-loop_NTPase"/>
</dbReference>
<protein>
    <submittedName>
        <fullName evidence="3">Uncharacterized protein</fullName>
    </submittedName>
</protein>
<gene>
    <name evidence="3" type="ORF">AFULGI_00010340</name>
</gene>
<dbReference type="EMBL" id="CP006577">
    <property type="protein sequence ID" value="AIG97817.1"/>
    <property type="molecule type" value="Genomic_DNA"/>
</dbReference>
<accession>A0A075WDP4</accession>
<evidence type="ECO:0000313" key="3">
    <source>
        <dbReference type="EMBL" id="AIG97817.1"/>
    </source>
</evidence>
<evidence type="ECO:0000256" key="2">
    <source>
        <dbReference type="SAM" id="Phobius"/>
    </source>
</evidence>
<dbReference type="Proteomes" id="UP000028501">
    <property type="component" value="Chromosome"/>
</dbReference>
<keyword evidence="2" id="KW-0812">Transmembrane</keyword>
<dbReference type="AlphaFoldDB" id="A0A075WDP4"/>
<evidence type="ECO:0000313" key="4">
    <source>
        <dbReference type="Proteomes" id="UP000028501"/>
    </source>
</evidence>
<organism evidence="3 4">
    <name type="scientific">Archaeoglobus fulgidus DSM 8774</name>
    <dbReference type="NCBI Taxonomy" id="1344584"/>
    <lineage>
        <taxon>Archaea</taxon>
        <taxon>Methanobacteriati</taxon>
        <taxon>Methanobacteriota</taxon>
        <taxon>Archaeoglobi</taxon>
        <taxon>Archaeoglobales</taxon>
        <taxon>Archaeoglobaceae</taxon>
        <taxon>Archaeoglobus</taxon>
    </lineage>
</organism>
<name>A0A075WDP4_ARCFL</name>
<feature type="coiled-coil region" evidence="1">
    <location>
        <begin position="201"/>
        <end position="249"/>
    </location>
</feature>
<reference evidence="3 4" key="1">
    <citation type="submission" date="2013-07" db="EMBL/GenBank/DDBJ databases">
        <title>Genome of Archaeoglobus fulgidus.</title>
        <authorList>
            <person name="Fiebig A."/>
            <person name="Birkeland N.-K."/>
        </authorList>
    </citation>
    <scope>NUCLEOTIDE SEQUENCE [LARGE SCALE GENOMIC DNA]</scope>
    <source>
        <strain evidence="3 4">DSM 8774</strain>
    </source>
</reference>
<feature type="transmembrane region" description="Helical" evidence="2">
    <location>
        <begin position="310"/>
        <end position="331"/>
    </location>
</feature>
<keyword evidence="2" id="KW-1133">Transmembrane helix</keyword>